<dbReference type="Gene3D" id="3.40.1390.10">
    <property type="entry name" value="MurE/MurF, N-terminal domain"/>
    <property type="match status" value="2"/>
</dbReference>
<comment type="similarity">
    <text evidence="1 7">Belongs to the MurCDEF family. MurE subfamily.</text>
</comment>
<dbReference type="InterPro" id="IPR005761">
    <property type="entry name" value="UDP-N-AcMur-Glu-dNH2Pim_ligase"/>
</dbReference>
<comment type="cofactor">
    <cofactor evidence="7">
        <name>Mg(2+)</name>
        <dbReference type="ChEBI" id="CHEBI:18420"/>
    </cofactor>
</comment>
<feature type="domain" description="Mur ligase central" evidence="13">
    <location>
        <begin position="123"/>
        <end position="336"/>
    </location>
</feature>
<keyword evidence="6 8" id="KW-0961">Cell wall biogenesis/degradation</keyword>
<gene>
    <name evidence="8 14" type="primary">murF</name>
    <name evidence="7" type="synonym">murE</name>
    <name evidence="14" type="ORF">FXN63_03640</name>
</gene>
<protein>
    <recommendedName>
        <fullName evidence="7 8">Multifunctional fusion protein</fullName>
    </recommendedName>
    <domain>
        <recommendedName>
            <fullName evidence="7">UDP-N-acetylmuramoyl-L-alanyl-D-glutamate--2,6-diaminopimelate ligase</fullName>
            <ecNumber evidence="7">6.3.2.13</ecNumber>
        </recommendedName>
        <alternativeName>
            <fullName evidence="7">Meso-A2pm-adding enzyme</fullName>
        </alternativeName>
        <alternativeName>
            <fullName evidence="7">Meso-diaminopimelate-adding enzyme</fullName>
        </alternativeName>
        <alternativeName>
            <fullName evidence="7">UDP-MurNAc-L-Ala-D-Glu:meso-diaminopimelate ligase</fullName>
        </alternativeName>
        <alternativeName>
            <fullName evidence="7">UDP-MurNAc-tripeptide synthetase</fullName>
        </alternativeName>
        <alternativeName>
            <fullName evidence="7">UDP-N-acetylmuramyl-tripeptide synthetase</fullName>
        </alternativeName>
    </domain>
    <domain>
        <recommendedName>
            <fullName evidence="8">UDP-N-acetylmuramoyl-tripeptide--D-alanyl-D-alanine ligase</fullName>
            <ecNumber evidence="8">6.3.2.10</ecNumber>
        </recommendedName>
        <alternativeName>
            <fullName evidence="8">D-alanyl-D-alanine-adding enzyme</fullName>
        </alternativeName>
    </domain>
</protein>
<evidence type="ECO:0000256" key="9">
    <source>
        <dbReference type="RuleBase" id="RU004135"/>
    </source>
</evidence>
<dbReference type="HAMAP" id="MF_02019">
    <property type="entry name" value="MurF"/>
    <property type="match status" value="1"/>
</dbReference>
<dbReference type="AlphaFoldDB" id="A0A5C0AVS1"/>
<dbReference type="GO" id="GO:0008360">
    <property type="term" value="P:regulation of cell shape"/>
    <property type="evidence" value="ECO:0007669"/>
    <property type="project" value="UniProtKB-KW"/>
</dbReference>
<dbReference type="InterPro" id="IPR036615">
    <property type="entry name" value="Mur_ligase_C_dom_sf"/>
</dbReference>
<feature type="domain" description="Mur ligase N-terminal catalytic" evidence="11">
    <location>
        <begin position="554"/>
        <end position="625"/>
    </location>
</feature>
<feature type="short sequence motif" description="Meso-diaminopimelate recognition motif" evidence="7">
    <location>
        <begin position="436"/>
        <end position="439"/>
    </location>
</feature>
<comment type="function">
    <text evidence="7">Catalyzes the addition of meso-diaminopimelic acid to the nucleotide precursor UDP-N-acetylmuramoyl-L-alanyl-D-glutamate (UMAG) in the biosynthesis of bacterial cell-wall peptidoglycan.</text>
</comment>
<feature type="binding site" evidence="7">
    <location>
        <position position="195"/>
    </location>
    <ligand>
        <name>UDP-N-acetyl-alpha-D-muramoyl-L-alanyl-D-glutamate</name>
        <dbReference type="ChEBI" id="CHEBI:83900"/>
    </ligand>
</feature>
<evidence type="ECO:0000256" key="3">
    <source>
        <dbReference type="ARBA" id="ARBA00022960"/>
    </source>
</evidence>
<keyword evidence="15" id="KW-1185">Reference proteome</keyword>
<comment type="pathway">
    <text evidence="8 9">Cell wall biogenesis; peptidoglycan biosynthesis.</text>
</comment>
<comment type="PTM">
    <text evidence="7">Carboxylation is probably crucial for Mg(2+) binding and, consequently, for the gamma-phosphate positioning of ATP.</text>
</comment>
<dbReference type="Gene3D" id="3.90.190.20">
    <property type="entry name" value="Mur ligase, C-terminal domain"/>
    <property type="match status" value="2"/>
</dbReference>
<dbReference type="Gene3D" id="3.40.1190.10">
    <property type="entry name" value="Mur-like, catalytic domain"/>
    <property type="match status" value="2"/>
</dbReference>
<keyword evidence="4 8" id="KW-0573">Peptidoglycan synthesis</keyword>
<dbReference type="NCBIfam" id="NF001126">
    <property type="entry name" value="PRK00139.1-4"/>
    <property type="match status" value="1"/>
</dbReference>
<dbReference type="PANTHER" id="PTHR23135">
    <property type="entry name" value="MUR LIGASE FAMILY MEMBER"/>
    <property type="match status" value="1"/>
</dbReference>
<dbReference type="GO" id="GO:0008766">
    <property type="term" value="F:UDP-N-acetylmuramoylalanyl-D-glutamyl-2,6-diaminopimelate-D-alanyl-D-alanine ligase activity"/>
    <property type="evidence" value="ECO:0007669"/>
    <property type="project" value="RHEA"/>
</dbReference>
<evidence type="ECO:0000256" key="6">
    <source>
        <dbReference type="ARBA" id="ARBA00023316"/>
    </source>
</evidence>
<feature type="binding site" evidence="7">
    <location>
        <position position="492"/>
    </location>
    <ligand>
        <name>meso-2,6-diaminopimelate</name>
        <dbReference type="ChEBI" id="CHEBI:57791"/>
    </ligand>
</feature>
<dbReference type="EC" id="6.3.2.10" evidence="8"/>
<dbReference type="NCBIfam" id="NF008896">
    <property type="entry name" value="PRK11929.1"/>
    <property type="match status" value="1"/>
</dbReference>
<dbReference type="InterPro" id="IPR005863">
    <property type="entry name" value="UDP-N-AcMur_synth"/>
</dbReference>
<feature type="domain" description="Mur ligase central" evidence="13">
    <location>
        <begin position="636"/>
        <end position="826"/>
    </location>
</feature>
<keyword evidence="8" id="KW-0067">ATP-binding</keyword>
<feature type="binding site" evidence="7">
    <location>
        <position position="33"/>
    </location>
    <ligand>
        <name>UDP-N-acetyl-alpha-D-muramoyl-L-alanyl-D-glutamate</name>
        <dbReference type="ChEBI" id="CHEBI:83900"/>
    </ligand>
</feature>
<dbReference type="OrthoDB" id="9800958at2"/>
<dbReference type="GO" id="GO:0008765">
    <property type="term" value="F:UDP-N-acetylmuramoylalanyl-D-glutamate-2,6-diaminopimelate ligase activity"/>
    <property type="evidence" value="ECO:0007669"/>
    <property type="project" value="UniProtKB-UniRule"/>
</dbReference>
<comment type="caution">
    <text evidence="7">Lacks conserved residue(s) required for the propagation of feature annotation.</text>
</comment>
<reference evidence="14 15" key="1">
    <citation type="submission" date="2019-08" db="EMBL/GenBank/DDBJ databases">
        <title>Amphibian skin-associated Pigmentiphaga: genome sequence and occurrence across geography and hosts.</title>
        <authorList>
            <person name="Bletz M.C."/>
            <person name="Bunk B."/>
            <person name="Sproeer C."/>
            <person name="Biwer P."/>
            <person name="Reiter S."/>
            <person name="Rabemananjara F.C.E."/>
            <person name="Schulz S."/>
            <person name="Overmann J."/>
            <person name="Vences M."/>
        </authorList>
    </citation>
    <scope>NUCLEOTIDE SEQUENCE [LARGE SCALE GENOMIC DNA]</scope>
    <source>
        <strain evidence="14 15">Mada1488</strain>
    </source>
</reference>
<feature type="binding site" evidence="8">
    <location>
        <begin position="638"/>
        <end position="644"/>
    </location>
    <ligand>
        <name>ATP</name>
        <dbReference type="ChEBI" id="CHEBI:30616"/>
    </ligand>
</feature>
<feature type="modified residue" description="N6-carboxylysine" evidence="7">
    <location>
        <position position="235"/>
    </location>
</feature>
<comment type="function">
    <text evidence="8 10">Involved in cell wall formation. Catalyzes the final step in the synthesis of UDP-N-acetylmuramoyl-pentapeptide, the precursor of murein.</text>
</comment>
<accession>A0A5C0AVS1</accession>
<evidence type="ECO:0000256" key="1">
    <source>
        <dbReference type="ARBA" id="ARBA00005898"/>
    </source>
</evidence>
<dbReference type="Pfam" id="PF02875">
    <property type="entry name" value="Mur_ligase_C"/>
    <property type="match status" value="2"/>
</dbReference>
<proteinExistence type="inferred from homology"/>
<dbReference type="GO" id="GO:0009252">
    <property type="term" value="P:peptidoglycan biosynthetic process"/>
    <property type="evidence" value="ECO:0007669"/>
    <property type="project" value="UniProtKB-UniRule"/>
</dbReference>
<dbReference type="PANTHER" id="PTHR23135:SF4">
    <property type="entry name" value="UDP-N-ACETYLMURAMOYL-L-ALANYL-D-GLUTAMATE--2,6-DIAMINOPIMELATE LIGASE MURE HOMOLOG, CHLOROPLASTIC"/>
    <property type="match status" value="1"/>
</dbReference>
<dbReference type="InterPro" id="IPR000713">
    <property type="entry name" value="Mur_ligase_N"/>
</dbReference>
<dbReference type="InterPro" id="IPR035911">
    <property type="entry name" value="MurE/MurF_N"/>
</dbReference>
<evidence type="ECO:0000259" key="11">
    <source>
        <dbReference type="Pfam" id="PF01225"/>
    </source>
</evidence>
<dbReference type="Pfam" id="PF08245">
    <property type="entry name" value="Mur_ligase_M"/>
    <property type="match status" value="2"/>
</dbReference>
<feature type="binding site" evidence="7">
    <location>
        <begin position="436"/>
        <end position="439"/>
    </location>
    <ligand>
        <name>meso-2,6-diaminopimelate</name>
        <dbReference type="ChEBI" id="CHEBI:57791"/>
    </ligand>
</feature>
<comment type="catalytic activity">
    <reaction evidence="7">
        <text>UDP-N-acetyl-alpha-D-muramoyl-L-alanyl-D-glutamate + meso-2,6-diaminopimelate + ATP = UDP-N-acetyl-alpha-D-muramoyl-L-alanyl-gamma-D-glutamyl-meso-2,6-diaminopimelate + ADP + phosphate + H(+)</text>
        <dbReference type="Rhea" id="RHEA:23676"/>
        <dbReference type="ChEBI" id="CHEBI:15378"/>
        <dbReference type="ChEBI" id="CHEBI:30616"/>
        <dbReference type="ChEBI" id="CHEBI:43474"/>
        <dbReference type="ChEBI" id="CHEBI:57791"/>
        <dbReference type="ChEBI" id="CHEBI:83900"/>
        <dbReference type="ChEBI" id="CHEBI:83905"/>
        <dbReference type="ChEBI" id="CHEBI:456216"/>
        <dbReference type="EC" id="6.3.2.13"/>
    </reaction>
</comment>
<dbReference type="GO" id="GO:0051301">
    <property type="term" value="P:cell division"/>
    <property type="evidence" value="ECO:0007669"/>
    <property type="project" value="UniProtKB-KW"/>
</dbReference>
<organism evidence="14 15">
    <name type="scientific">Pigmentiphaga aceris</name>
    <dbReference type="NCBI Taxonomy" id="1940612"/>
    <lineage>
        <taxon>Bacteria</taxon>
        <taxon>Pseudomonadati</taxon>
        <taxon>Pseudomonadota</taxon>
        <taxon>Betaproteobacteria</taxon>
        <taxon>Burkholderiales</taxon>
        <taxon>Alcaligenaceae</taxon>
        <taxon>Pigmentiphaga</taxon>
    </lineage>
</organism>
<keyword evidence="8" id="KW-0547">Nucleotide-binding</keyword>
<keyword evidence="2 8" id="KW-0132">Cell division</keyword>
<feature type="domain" description="Mur ligase N-terminal catalytic" evidence="11">
    <location>
        <begin position="29"/>
        <end position="111"/>
    </location>
</feature>
<dbReference type="EC" id="6.3.2.13" evidence="7"/>
<dbReference type="GO" id="GO:0047480">
    <property type="term" value="F:UDP-N-acetylmuramoyl-tripeptide-D-alanyl-D-alanine ligase activity"/>
    <property type="evidence" value="ECO:0007669"/>
    <property type="project" value="UniProtKB-UniRule"/>
</dbReference>
<dbReference type="SUPFAM" id="SSF63418">
    <property type="entry name" value="MurE/MurF N-terminal domain"/>
    <property type="match status" value="2"/>
</dbReference>
<keyword evidence="3 8" id="KW-0133">Cell shape</keyword>
<dbReference type="InterPro" id="IPR013221">
    <property type="entry name" value="Mur_ligase_cen"/>
</dbReference>
<comment type="catalytic activity">
    <reaction evidence="8 10">
        <text>D-alanyl-D-alanine + UDP-N-acetyl-alpha-D-muramoyl-L-alanyl-gamma-D-glutamyl-meso-2,6-diaminopimelate + ATP = UDP-N-acetyl-alpha-D-muramoyl-L-alanyl-gamma-D-glutamyl-meso-2,6-diaminopimeloyl-D-alanyl-D-alanine + ADP + phosphate + H(+)</text>
        <dbReference type="Rhea" id="RHEA:28374"/>
        <dbReference type="ChEBI" id="CHEBI:15378"/>
        <dbReference type="ChEBI" id="CHEBI:30616"/>
        <dbReference type="ChEBI" id="CHEBI:43474"/>
        <dbReference type="ChEBI" id="CHEBI:57822"/>
        <dbReference type="ChEBI" id="CHEBI:61386"/>
        <dbReference type="ChEBI" id="CHEBI:83905"/>
        <dbReference type="ChEBI" id="CHEBI:456216"/>
        <dbReference type="EC" id="6.3.2.10"/>
    </reaction>
</comment>
<dbReference type="NCBIfam" id="TIGR01085">
    <property type="entry name" value="murE"/>
    <property type="match status" value="1"/>
</dbReference>
<evidence type="ECO:0000313" key="15">
    <source>
        <dbReference type="Proteomes" id="UP000325161"/>
    </source>
</evidence>
<evidence type="ECO:0000256" key="5">
    <source>
        <dbReference type="ARBA" id="ARBA00023306"/>
    </source>
</evidence>
<dbReference type="NCBIfam" id="TIGR01143">
    <property type="entry name" value="murF"/>
    <property type="match status" value="1"/>
</dbReference>
<keyword evidence="7" id="KW-0460">Magnesium</keyword>
<sequence>MSRQLAAMNSVHEQILGWLRACVSPTAHLSQDSRAIQPGDVFLACAGQRSDGRLHIRQAIEQGAVAVIYEADAGEAVNADDVQALLAAKQVPGLAVSGLKAALGMLASAWYGHPSQEMAVIAVTGTNGKTSCTQWLATALTAGGIRCGVIGTLGTRMSGGVHLATGLTTPDAVLLHRTLADMHAQGAAAVAIEASSIGIVEGRMDGLKLRAAAFTNLSRDHLDYHGDMEAYAAAKRRLFAWPGIDTVVINQDDVVGEQILRGLHDTDPSVVAVGFSLREAQADAAATTYASLRAIDLNASSQGMVFTLVAPEGSAQVATHLLGEHNVANLLLVAGVLRAFGWTLQRVASSLNAAQAAPGRLEPVSTDTALPMVVIDYAHTPDALQRALEALAPLARARQGRRVCLFGCGGDRDPGKRPIMARIAQDNADRLVITSDNPRSESPQRIIEEVLAGLTAATPAVTVEADRAQAIRTAILSAAPGDVILIAGKGHETYQEIAGERHPFSDLSEARRVLAAYPRPAPHKEVMVSLAEAARIMGGVLHQADDVYKNRGFSGVNTDTRSTRADDLFFALLGEQFDGHDYVAAAAKAGAVAAVVKHPVADAPGLLQIVVKDTRRALGRLAADHRSRFAVPLIAVAGSNGKTTTKEMIASILAAWHGEPGRLATAGNLNNDIGVPLTLLRLSAAHRSGVIELGMNHPGEIDGLAAMTGAQVALVTNAQREHQEFMHSVEAVALENGAVISRLPVDGVAVYPADDEYTPVWDALADTRRRLRFGLDDTADVYATDLVRDAFNARFTLNSPAGSIAIELPAAGLHNVRNALAAAACALAIDAPLAVIAAGLAHFAPVKGRMQRQTLPTGELLIDDTYNANPDSVRAAIDVLAALPAPRALVLGDMAEVGDQGPAMHREVGDYARVHGIESLFAFGPATADSVAAFGPAGRHADSIDAVVDALRVARPASILVKGSRSMKMERVIAALRVATDPSSPVIGGPNAA</sequence>
<dbReference type="EMBL" id="CP043046">
    <property type="protein sequence ID" value="QEI05030.1"/>
    <property type="molecule type" value="Genomic_DNA"/>
</dbReference>
<name>A0A5C0AVS1_9BURK</name>
<dbReference type="SUPFAM" id="SSF53244">
    <property type="entry name" value="MurD-like peptide ligases, peptide-binding domain"/>
    <property type="match status" value="2"/>
</dbReference>
<dbReference type="Proteomes" id="UP000325161">
    <property type="component" value="Chromosome"/>
</dbReference>
<evidence type="ECO:0000256" key="10">
    <source>
        <dbReference type="RuleBase" id="RU004136"/>
    </source>
</evidence>
<evidence type="ECO:0000256" key="2">
    <source>
        <dbReference type="ARBA" id="ARBA00022618"/>
    </source>
</evidence>
<feature type="domain" description="Mur ligase C-terminal" evidence="12">
    <location>
        <begin position="848"/>
        <end position="965"/>
    </location>
</feature>
<evidence type="ECO:0000259" key="13">
    <source>
        <dbReference type="Pfam" id="PF08245"/>
    </source>
</evidence>
<feature type="binding site" evidence="7">
    <location>
        <position position="488"/>
    </location>
    <ligand>
        <name>meso-2,6-diaminopimelate</name>
        <dbReference type="ChEBI" id="CHEBI:57791"/>
    </ligand>
</feature>
<evidence type="ECO:0000256" key="8">
    <source>
        <dbReference type="HAMAP-Rule" id="MF_02019"/>
    </source>
</evidence>
<comment type="subcellular location">
    <subcellularLocation>
        <location evidence="8 9">Cytoplasm</location>
    </subcellularLocation>
</comment>
<dbReference type="HAMAP" id="MF_00208">
    <property type="entry name" value="MurE"/>
    <property type="match status" value="1"/>
</dbReference>
<feature type="domain" description="Mur ligase C-terminal" evidence="12">
    <location>
        <begin position="359"/>
        <end position="490"/>
    </location>
</feature>
<keyword evidence="8 14" id="KW-0436">Ligase</keyword>
<feature type="binding site" evidence="7">
    <location>
        <begin position="125"/>
        <end position="131"/>
    </location>
    <ligand>
        <name>ATP</name>
        <dbReference type="ChEBI" id="CHEBI:30616"/>
    </ligand>
</feature>
<dbReference type="GO" id="GO:0005524">
    <property type="term" value="F:ATP binding"/>
    <property type="evidence" value="ECO:0007669"/>
    <property type="project" value="UniProtKB-UniRule"/>
</dbReference>
<dbReference type="SUPFAM" id="SSF53623">
    <property type="entry name" value="MurD-like peptide ligases, catalytic domain"/>
    <property type="match status" value="2"/>
</dbReference>
<dbReference type="InterPro" id="IPR004101">
    <property type="entry name" value="Mur_ligase_C"/>
</dbReference>
<dbReference type="GO" id="GO:0000287">
    <property type="term" value="F:magnesium ion binding"/>
    <property type="evidence" value="ECO:0007669"/>
    <property type="project" value="UniProtKB-UniRule"/>
</dbReference>
<comment type="similarity">
    <text evidence="8">Belongs to the MurCDEF family. MurF subfamily.</text>
</comment>
<evidence type="ECO:0000259" key="12">
    <source>
        <dbReference type="Pfam" id="PF02875"/>
    </source>
</evidence>
<evidence type="ECO:0000313" key="14">
    <source>
        <dbReference type="EMBL" id="QEI05030.1"/>
    </source>
</evidence>
<dbReference type="GO" id="GO:0005737">
    <property type="term" value="C:cytoplasm"/>
    <property type="evidence" value="ECO:0007669"/>
    <property type="project" value="UniProtKB-SubCell"/>
</dbReference>
<feature type="binding site" evidence="7">
    <location>
        <position position="203"/>
    </location>
    <ligand>
        <name>UDP-N-acetyl-alpha-D-muramoyl-L-alanyl-D-glutamate</name>
        <dbReference type="ChEBI" id="CHEBI:83900"/>
    </ligand>
</feature>
<feature type="binding site" evidence="7">
    <location>
        <begin position="168"/>
        <end position="169"/>
    </location>
    <ligand>
        <name>UDP-N-acetyl-alpha-D-muramoyl-L-alanyl-D-glutamate</name>
        <dbReference type="ChEBI" id="CHEBI:83900"/>
    </ligand>
</feature>
<dbReference type="Pfam" id="PF01225">
    <property type="entry name" value="Mur_ligase"/>
    <property type="match status" value="2"/>
</dbReference>
<feature type="binding site" evidence="7">
    <location>
        <position position="412"/>
    </location>
    <ligand>
        <name>meso-2,6-diaminopimelate</name>
        <dbReference type="ChEBI" id="CHEBI:57791"/>
    </ligand>
</feature>
<dbReference type="GO" id="GO:0071555">
    <property type="term" value="P:cell wall organization"/>
    <property type="evidence" value="ECO:0007669"/>
    <property type="project" value="UniProtKB-KW"/>
</dbReference>
<keyword evidence="5 8" id="KW-0131">Cell cycle</keyword>
<dbReference type="RefSeq" id="WP_148812935.1">
    <property type="nucleotide sequence ID" value="NZ_CP043046.1"/>
</dbReference>
<dbReference type="InterPro" id="IPR036565">
    <property type="entry name" value="Mur-like_cat_sf"/>
</dbReference>
<evidence type="ECO:0000256" key="7">
    <source>
        <dbReference type="HAMAP-Rule" id="MF_00208"/>
    </source>
</evidence>
<keyword evidence="8" id="KW-0963">Cytoplasm</keyword>
<dbReference type="UniPathway" id="UPA00219"/>
<evidence type="ECO:0000256" key="4">
    <source>
        <dbReference type="ARBA" id="ARBA00022984"/>
    </source>
</evidence>
<dbReference type="KEGG" id="pacr:FXN63_03640"/>